<keyword evidence="1" id="KW-0677">Repeat</keyword>
<gene>
    <name evidence="6" type="ORF">TAV2_LOCUS22174</name>
</gene>
<evidence type="ECO:0000259" key="5">
    <source>
        <dbReference type="PROSITE" id="PS50137"/>
    </source>
</evidence>
<evidence type="ECO:0000313" key="7">
    <source>
        <dbReference type="Proteomes" id="UP000836841"/>
    </source>
</evidence>
<accession>A0AAU9T096</accession>
<feature type="domain" description="DRBM" evidence="5">
    <location>
        <begin position="150"/>
        <end position="209"/>
    </location>
</feature>
<dbReference type="AlphaFoldDB" id="A0AAU9T096"/>
<evidence type="ECO:0000256" key="4">
    <source>
        <dbReference type="SAM" id="MobiDB-lite"/>
    </source>
</evidence>
<dbReference type="PANTHER" id="PTHR46031:SF37">
    <property type="entry name" value="DRBM DOMAIN-CONTAINING PROTEIN"/>
    <property type="match status" value="1"/>
</dbReference>
<feature type="domain" description="DRBM" evidence="5">
    <location>
        <begin position="53"/>
        <end position="122"/>
    </location>
</feature>
<dbReference type="SMART" id="SM00358">
    <property type="entry name" value="DSRM"/>
    <property type="match status" value="2"/>
</dbReference>
<name>A0AAU9T096_THLAR</name>
<evidence type="ECO:0000313" key="6">
    <source>
        <dbReference type="EMBL" id="CAH2073814.1"/>
    </source>
</evidence>
<proteinExistence type="predicted"/>
<sequence>MFSKVENTSFTLSQSPSPSGHASSARSSLTLIPESNVRAPLSATPTKGVEKLMYKSNLSSYCQRLCLPHPVYGIVSQGARHALRFSSTVTIGRKMFASPNTFSNRKSAEQDAAKFALQHLLNEDEAIVTNMRGSLCEFVCQDKALCKMVLNEFLAKIKMECAYETVQVEMTPWFVSYLALNGTCYRGGGRKKKVAEQLAALAAILSLLGMHTYS</sequence>
<feature type="compositionally biased region" description="Low complexity" evidence="4">
    <location>
        <begin position="13"/>
        <end position="28"/>
    </location>
</feature>
<dbReference type="PROSITE" id="PS50137">
    <property type="entry name" value="DS_RBD"/>
    <property type="match status" value="2"/>
</dbReference>
<evidence type="ECO:0000256" key="1">
    <source>
        <dbReference type="ARBA" id="ARBA00022737"/>
    </source>
</evidence>
<evidence type="ECO:0000256" key="3">
    <source>
        <dbReference type="PROSITE-ProRule" id="PRU00266"/>
    </source>
</evidence>
<feature type="compositionally biased region" description="Polar residues" evidence="4">
    <location>
        <begin position="1"/>
        <end position="12"/>
    </location>
</feature>
<dbReference type="EMBL" id="OU466862">
    <property type="protein sequence ID" value="CAH2073814.1"/>
    <property type="molecule type" value="Genomic_DNA"/>
</dbReference>
<organism evidence="6 7">
    <name type="scientific">Thlaspi arvense</name>
    <name type="common">Field penny-cress</name>
    <dbReference type="NCBI Taxonomy" id="13288"/>
    <lineage>
        <taxon>Eukaryota</taxon>
        <taxon>Viridiplantae</taxon>
        <taxon>Streptophyta</taxon>
        <taxon>Embryophyta</taxon>
        <taxon>Tracheophyta</taxon>
        <taxon>Spermatophyta</taxon>
        <taxon>Magnoliopsida</taxon>
        <taxon>eudicotyledons</taxon>
        <taxon>Gunneridae</taxon>
        <taxon>Pentapetalae</taxon>
        <taxon>rosids</taxon>
        <taxon>malvids</taxon>
        <taxon>Brassicales</taxon>
        <taxon>Brassicaceae</taxon>
        <taxon>Thlaspideae</taxon>
        <taxon>Thlaspi</taxon>
    </lineage>
</organism>
<dbReference type="PANTHER" id="PTHR46031">
    <property type="match status" value="1"/>
</dbReference>
<reference evidence="6 7" key="1">
    <citation type="submission" date="2022-03" db="EMBL/GenBank/DDBJ databases">
        <authorList>
            <person name="Nunn A."/>
            <person name="Chopra R."/>
            <person name="Nunn A."/>
            <person name="Contreras Garrido A."/>
        </authorList>
    </citation>
    <scope>NUCLEOTIDE SEQUENCE [LARGE SCALE GENOMIC DNA]</scope>
</reference>
<protein>
    <recommendedName>
        <fullName evidence="5">DRBM domain-containing protein</fullName>
    </recommendedName>
</protein>
<dbReference type="GO" id="GO:0003723">
    <property type="term" value="F:RNA binding"/>
    <property type="evidence" value="ECO:0007669"/>
    <property type="project" value="UniProtKB-UniRule"/>
</dbReference>
<dbReference type="SUPFAM" id="SSF54768">
    <property type="entry name" value="dsRNA-binding domain-like"/>
    <property type="match status" value="2"/>
</dbReference>
<dbReference type="Gene3D" id="3.30.160.20">
    <property type="match status" value="2"/>
</dbReference>
<evidence type="ECO:0000256" key="2">
    <source>
        <dbReference type="ARBA" id="ARBA00022884"/>
    </source>
</evidence>
<dbReference type="Proteomes" id="UP000836841">
    <property type="component" value="Chromosome 6"/>
</dbReference>
<dbReference type="Pfam" id="PF00035">
    <property type="entry name" value="dsrm"/>
    <property type="match status" value="2"/>
</dbReference>
<keyword evidence="7" id="KW-1185">Reference proteome</keyword>
<dbReference type="InterPro" id="IPR014720">
    <property type="entry name" value="dsRBD_dom"/>
</dbReference>
<feature type="region of interest" description="Disordered" evidence="4">
    <location>
        <begin position="1"/>
        <end position="29"/>
    </location>
</feature>
<keyword evidence="2 3" id="KW-0694">RNA-binding</keyword>